<dbReference type="InterPro" id="IPR035929">
    <property type="entry name" value="CoaB-like_sf"/>
</dbReference>
<dbReference type="Gene3D" id="3.40.50.10300">
    <property type="entry name" value="CoaB-like"/>
    <property type="match status" value="1"/>
</dbReference>
<dbReference type="Pfam" id="PF04127">
    <property type="entry name" value="DFP"/>
    <property type="match status" value="1"/>
</dbReference>
<dbReference type="EMBL" id="CP126215">
    <property type="protein sequence ID" value="WIA17183.1"/>
    <property type="molecule type" value="Genomic_DNA"/>
</dbReference>
<proteinExistence type="inferred from homology"/>
<reference evidence="3 4" key="1">
    <citation type="submission" date="2023-05" db="EMBL/GenBank/DDBJ databases">
        <title>A 100% complete, gapless, phased diploid assembly of the Scenedesmus obliquus UTEX 3031 genome.</title>
        <authorList>
            <person name="Biondi T.C."/>
            <person name="Hanschen E.R."/>
            <person name="Kwon T."/>
            <person name="Eng W."/>
            <person name="Kruse C.P.S."/>
            <person name="Koehler S.I."/>
            <person name="Kunde Y."/>
            <person name="Gleasner C.D."/>
            <person name="You Mak K.T."/>
            <person name="Polle J."/>
            <person name="Hovde B.T."/>
            <person name="Starkenburg S.R."/>
        </authorList>
    </citation>
    <scope>NUCLEOTIDE SEQUENCE [LARGE SCALE GENOMIC DNA]</scope>
    <source>
        <strain evidence="3 4">DOE0152z</strain>
    </source>
</reference>
<accession>A0ABY8U952</accession>
<name>A0ABY8U952_TETOB</name>
<comment type="similarity">
    <text evidence="1">Belongs to the PPC synthetase family.</text>
</comment>
<evidence type="ECO:0000259" key="2">
    <source>
        <dbReference type="Pfam" id="PF04127"/>
    </source>
</evidence>
<evidence type="ECO:0000313" key="4">
    <source>
        <dbReference type="Proteomes" id="UP001244341"/>
    </source>
</evidence>
<sequence>MSHAQPVATVEEFFADSPCSSSSSSSSSSSVGNRIAAFFRGHVGGDGKLTVPIACVTSGGTTVPLERNCVRFIDNFSAGTRGAMSTEQFLKAGYAVIFLTRTGSIQPFTQDLPLTETVPLLQSLLSLNSSSSSSSSSYSLQEPAAGRVAAILQKVQEVQHSHKLLTLPFTTIFEYLQYLRAIGCAAAPFGQQVVFYLAAAVSDFYVPWSQLVEHKIQSSDGPLVLQLHKVPKMLYSLRHEWAPKCMVVSFKLETDESILVKKAAGALDKYHVHAVVANLLHTRKDRVLVIQRPGEDAAAAAGSSSSSGVEVLEVLRPPQEPHIEKQLVGRIVALHTRFQQQQQVS</sequence>
<evidence type="ECO:0000313" key="3">
    <source>
        <dbReference type="EMBL" id="WIA17183.1"/>
    </source>
</evidence>
<dbReference type="PANTHER" id="PTHR12290">
    <property type="entry name" value="CORNICHON-RELATED"/>
    <property type="match status" value="1"/>
</dbReference>
<dbReference type="InterPro" id="IPR007085">
    <property type="entry name" value="DNA/pantothenate-metab_flavo_C"/>
</dbReference>
<protein>
    <recommendedName>
        <fullName evidence="2">DNA/pantothenate metabolism flavoprotein C-terminal domain-containing protein</fullName>
    </recommendedName>
</protein>
<dbReference type="Proteomes" id="UP001244341">
    <property type="component" value="Chromosome 8b"/>
</dbReference>
<feature type="domain" description="DNA/pantothenate metabolism flavoprotein C-terminal" evidence="2">
    <location>
        <begin position="189"/>
        <end position="283"/>
    </location>
</feature>
<organism evidence="3 4">
    <name type="scientific">Tetradesmus obliquus</name>
    <name type="common">Green alga</name>
    <name type="synonym">Acutodesmus obliquus</name>
    <dbReference type="NCBI Taxonomy" id="3088"/>
    <lineage>
        <taxon>Eukaryota</taxon>
        <taxon>Viridiplantae</taxon>
        <taxon>Chlorophyta</taxon>
        <taxon>core chlorophytes</taxon>
        <taxon>Chlorophyceae</taxon>
        <taxon>CS clade</taxon>
        <taxon>Sphaeropleales</taxon>
        <taxon>Scenedesmaceae</taxon>
        <taxon>Tetradesmus</taxon>
    </lineage>
</organism>
<gene>
    <name evidence="3" type="ORF">OEZ85_014066</name>
</gene>
<evidence type="ECO:0000256" key="1">
    <source>
        <dbReference type="ARBA" id="ARBA00005703"/>
    </source>
</evidence>
<dbReference type="SUPFAM" id="SSF102645">
    <property type="entry name" value="CoaB-like"/>
    <property type="match status" value="1"/>
</dbReference>
<keyword evidence="4" id="KW-1185">Reference proteome</keyword>